<dbReference type="AlphaFoldDB" id="A0A5J5FT75"/>
<organism evidence="1 2">
    <name type="scientific">Paenibacillus spiritus</name>
    <dbReference type="NCBI Taxonomy" id="2496557"/>
    <lineage>
        <taxon>Bacteria</taxon>
        <taxon>Bacillati</taxon>
        <taxon>Bacillota</taxon>
        <taxon>Bacilli</taxon>
        <taxon>Bacillales</taxon>
        <taxon>Paenibacillaceae</taxon>
        <taxon>Paenibacillus</taxon>
    </lineage>
</organism>
<name>A0A5J5FT75_9BACL</name>
<reference evidence="1 2" key="1">
    <citation type="submission" date="2019-09" db="EMBL/GenBank/DDBJ databases">
        <title>Bacillus ochoae sp. nov., Paenibacillus whitsoniae sp. nov., Paenibacillus spiritus sp. nov. Isolated from the Mars Exploration Rover during spacecraft assembly.</title>
        <authorList>
            <person name="Seuylemezian A."/>
            <person name="Vaishampayan P."/>
        </authorList>
    </citation>
    <scope>NUCLEOTIDE SEQUENCE [LARGE SCALE GENOMIC DNA]</scope>
    <source>
        <strain evidence="1 2">MER_111</strain>
    </source>
</reference>
<evidence type="ECO:0000313" key="1">
    <source>
        <dbReference type="EMBL" id="KAA8996334.1"/>
    </source>
</evidence>
<keyword evidence="2" id="KW-1185">Reference proteome</keyword>
<gene>
    <name evidence="1" type="ORF">F4V43_18665</name>
</gene>
<protein>
    <submittedName>
        <fullName evidence="1">Uncharacterized protein</fullName>
    </submittedName>
</protein>
<evidence type="ECO:0000313" key="2">
    <source>
        <dbReference type="Proteomes" id="UP000367750"/>
    </source>
</evidence>
<dbReference type="EMBL" id="VYKK01000035">
    <property type="protein sequence ID" value="KAA8996334.1"/>
    <property type="molecule type" value="Genomic_DNA"/>
</dbReference>
<comment type="caution">
    <text evidence="1">The sequence shown here is derived from an EMBL/GenBank/DDBJ whole genome shotgun (WGS) entry which is preliminary data.</text>
</comment>
<sequence length="340" mass="39706">MLHKHQNPELGYSEKLNNVIVEIQEGIRNGADDYYKAGIDLYRNYTKELEDGSHKRHNVQVIVGNLCISIELMLKAVIAKETFIFIYSGLSDELAMALTYPDKVTTTYNFVNELSTFKKPKSIEFNEAVSRFYKIFPEQKALFDTFLSNISDIRNNSVHAYLPKYNKHQLERIVFTAIKLHRFLNEKKYFEFDIDNSGRSRFEYQFLKDFEQESGNSFEKKIKEAKEKSKKTMLSNIEIAVSNTDWNRFVTPCPICQSKAILTGETDILQEEVIDDDMQGNYRNSMIERLEFTPISFECVSCELKLNGLMELQFASLEKPLDRSEFLEEFISEFYIIEDS</sequence>
<dbReference type="RefSeq" id="WP_150459782.1">
    <property type="nucleotide sequence ID" value="NZ_VYKK01000035.1"/>
</dbReference>
<proteinExistence type="predicted"/>
<dbReference type="OrthoDB" id="2606812at2"/>
<accession>A0A5J5FT75</accession>
<dbReference type="Proteomes" id="UP000367750">
    <property type="component" value="Unassembled WGS sequence"/>
</dbReference>